<gene>
    <name evidence="1" type="ORF">IAA64_06555</name>
</gene>
<sequence length="99" mass="11172">MSINYEYDTAAIRAQARRIKLCRDKLAQDATPRLRTVQNLLEGEFLGCAANALDQRLEKERAELKLLEGEMQLLYVGLMRYADALEEADRQAAEALAGQ</sequence>
<evidence type="ECO:0000313" key="2">
    <source>
        <dbReference type="Proteomes" id="UP000886884"/>
    </source>
</evidence>
<dbReference type="AlphaFoldDB" id="A0A9D1TDA4"/>
<reference evidence="1" key="1">
    <citation type="submission" date="2020-10" db="EMBL/GenBank/DDBJ databases">
        <authorList>
            <person name="Gilroy R."/>
        </authorList>
    </citation>
    <scope>NUCLEOTIDE SEQUENCE</scope>
    <source>
        <strain evidence="1">CHK183-6373</strain>
    </source>
</reference>
<accession>A0A9D1TDA4</accession>
<reference evidence="1" key="2">
    <citation type="journal article" date="2021" name="PeerJ">
        <title>Extensive microbial diversity within the chicken gut microbiome revealed by metagenomics and culture.</title>
        <authorList>
            <person name="Gilroy R."/>
            <person name="Ravi A."/>
            <person name="Getino M."/>
            <person name="Pursley I."/>
            <person name="Horton D.L."/>
            <person name="Alikhan N.F."/>
            <person name="Baker D."/>
            <person name="Gharbi K."/>
            <person name="Hall N."/>
            <person name="Watson M."/>
            <person name="Adriaenssens E.M."/>
            <person name="Foster-Nyarko E."/>
            <person name="Jarju S."/>
            <person name="Secka A."/>
            <person name="Antonio M."/>
            <person name="Oren A."/>
            <person name="Chaudhuri R.R."/>
            <person name="La Ragione R."/>
            <person name="Hildebrand F."/>
            <person name="Pallen M.J."/>
        </authorList>
    </citation>
    <scope>NUCLEOTIDE SEQUENCE</scope>
    <source>
        <strain evidence="1">CHK183-6373</strain>
    </source>
</reference>
<dbReference type="Gene3D" id="1.10.287.1060">
    <property type="entry name" value="ESAT-6-like"/>
    <property type="match status" value="1"/>
</dbReference>
<protein>
    <submittedName>
        <fullName evidence="1">Uncharacterized protein</fullName>
    </submittedName>
</protein>
<dbReference type="Proteomes" id="UP000886884">
    <property type="component" value="Unassembled WGS sequence"/>
</dbReference>
<evidence type="ECO:0000313" key="1">
    <source>
        <dbReference type="EMBL" id="HIV27612.1"/>
    </source>
</evidence>
<organism evidence="1 2">
    <name type="scientific">Candidatus Ornithocaccomicrobium faecavium</name>
    <dbReference type="NCBI Taxonomy" id="2840890"/>
    <lineage>
        <taxon>Bacteria</taxon>
        <taxon>Bacillati</taxon>
        <taxon>Bacillota</taxon>
        <taxon>Clostridia</taxon>
        <taxon>Candidatus Ornithocaccomicrobium</taxon>
    </lineage>
</organism>
<name>A0A9D1TDA4_9FIRM</name>
<comment type="caution">
    <text evidence="1">The sequence shown here is derived from an EMBL/GenBank/DDBJ whole genome shotgun (WGS) entry which is preliminary data.</text>
</comment>
<proteinExistence type="predicted"/>
<dbReference type="EMBL" id="DVOT01000124">
    <property type="protein sequence ID" value="HIV27612.1"/>
    <property type="molecule type" value="Genomic_DNA"/>
</dbReference>